<protein>
    <submittedName>
        <fullName evidence="1">Uncharacterized protein</fullName>
    </submittedName>
</protein>
<accession>F4SUQ6</accession>
<reference evidence="1 2" key="1">
    <citation type="submission" date="2010-01" db="EMBL/GenBank/DDBJ databases">
        <title>The Genome Sequence of Escherichia coli M605.</title>
        <authorList>
            <consortium name="The Broad Institute Genome Sequencing Platform"/>
            <consortium name="The Broad Institute Genome Sequencing Center for Infectious Disease"/>
            <person name="Feldgarden M."/>
            <person name="Gordon D.M."/>
            <person name="Johnson J.R."/>
            <person name="Johnston B.D."/>
            <person name="Young S."/>
            <person name="Zeng Q."/>
            <person name="Koehrsen M."/>
            <person name="Alvarado L."/>
            <person name="Berlin A.M."/>
            <person name="Borenstein D."/>
            <person name="Chapman S.B."/>
            <person name="Chen Z."/>
            <person name="Engels R."/>
            <person name="Freedman E."/>
            <person name="Gellesch M."/>
            <person name="Goldberg J."/>
            <person name="Griggs A."/>
            <person name="Gujja S."/>
            <person name="Heilman E.R."/>
            <person name="Heiman D.I."/>
            <person name="Hepburn T.A."/>
            <person name="Howarth C."/>
            <person name="Jen D."/>
            <person name="Larson L."/>
            <person name="Lewis B."/>
            <person name="Mehta T."/>
            <person name="Park D."/>
            <person name="Pearson M."/>
            <person name="Richards J."/>
            <person name="Roberts A."/>
            <person name="Saif S."/>
            <person name="Shea T.D."/>
            <person name="Shenoy N."/>
            <person name="Sisk P."/>
            <person name="Stolte C."/>
            <person name="Sykes S.N."/>
            <person name="Walk T."/>
            <person name="White J."/>
            <person name="Yandava C."/>
            <person name="Haas B."/>
            <person name="Henn M.R."/>
            <person name="Nusbaum C."/>
            <person name="Birren B."/>
        </authorList>
    </citation>
    <scope>NUCLEOTIDE SEQUENCE [LARGE SCALE GENOMIC DNA]</scope>
    <source>
        <strain evidence="1 2">M605</strain>
    </source>
</reference>
<organism evidence="1 2">
    <name type="scientific">Escherichia coli M605</name>
    <dbReference type="NCBI Taxonomy" id="656417"/>
    <lineage>
        <taxon>Bacteria</taxon>
        <taxon>Pseudomonadati</taxon>
        <taxon>Pseudomonadota</taxon>
        <taxon>Gammaproteobacteria</taxon>
        <taxon>Enterobacterales</taxon>
        <taxon>Enterobacteriaceae</taxon>
        <taxon>Escherichia</taxon>
    </lineage>
</organism>
<gene>
    <name evidence="1" type="ORF">ECIG_00005</name>
</gene>
<dbReference type="RefSeq" id="WP_000409811.1">
    <property type="nucleotide sequence ID" value="NZ_GL883901.1"/>
</dbReference>
<evidence type="ECO:0000313" key="2">
    <source>
        <dbReference type="Proteomes" id="UP000004710"/>
    </source>
</evidence>
<dbReference type="AlphaFoldDB" id="F4SUQ6"/>
<proteinExistence type="predicted"/>
<dbReference type="HOGENOM" id="CLU_1822414_0_0_6"/>
<sequence length="144" mass="16282">MEKDVLPVNDSFGFPVPDGFTPGMTMAGYFIHVVISNEEELKPGGSHYDPEAKPKYAIVIAYPQEDKRLKVRRAEYEKFSCNQEDYDFLRACPDLPGRPVYLTVDVNSWANGSERHGVWYRFISGSLHRFDGLPLGALPVGKEK</sequence>
<dbReference type="EMBL" id="GL883901">
    <property type="protein sequence ID" value="EGI16502.1"/>
    <property type="molecule type" value="Genomic_DNA"/>
</dbReference>
<evidence type="ECO:0000313" key="1">
    <source>
        <dbReference type="EMBL" id="EGI16502.1"/>
    </source>
</evidence>
<dbReference type="Proteomes" id="UP000004710">
    <property type="component" value="Unassembled WGS sequence"/>
</dbReference>
<name>F4SUQ6_ECOLX</name>